<feature type="non-terminal residue" evidence="1">
    <location>
        <position position="220"/>
    </location>
</feature>
<organism evidence="1">
    <name type="scientific">mine drainage metagenome</name>
    <dbReference type="NCBI Taxonomy" id="410659"/>
    <lineage>
        <taxon>unclassified sequences</taxon>
        <taxon>metagenomes</taxon>
        <taxon>ecological metagenomes</taxon>
    </lineage>
</organism>
<keyword evidence="1" id="KW-0347">Helicase</keyword>
<sequence>MSAYSSDKKTLAFQIGEALSQRTDHFLLMTATPHKGDPENFRLFLSLLDRDVYGDVKSLEEAMRRHEAPFYLRRLKEALVSFPDPETGEVKKLFTNRDVRTTKFELDGDEFDFYDALTRYVEDQSIKAAAAENVQANILSFQMAMLQRRFASSIYAVRRSLERMRDKRRKILEDPERYRQEQIDRRLPEDFDDLPEDEQAKIMTNAEETVLAVDPVVLKD</sequence>
<proteinExistence type="predicted"/>
<dbReference type="AlphaFoldDB" id="T1C6T5"/>
<dbReference type="Gene3D" id="3.40.50.10810">
    <property type="entry name" value="Tandem AAA-ATPase domain"/>
    <property type="match status" value="1"/>
</dbReference>
<accession>T1C6T5</accession>
<dbReference type="InterPro" id="IPR038718">
    <property type="entry name" value="SNF2-like_sf"/>
</dbReference>
<evidence type="ECO:0000313" key="1">
    <source>
        <dbReference type="EMBL" id="EQD81136.1"/>
    </source>
</evidence>
<reference evidence="1" key="2">
    <citation type="journal article" date="2014" name="ISME J.">
        <title>Microbial stratification in low pH oxic and suboxic macroscopic growths along an acid mine drainage.</title>
        <authorList>
            <person name="Mendez-Garcia C."/>
            <person name="Mesa V."/>
            <person name="Sprenger R.R."/>
            <person name="Richter M."/>
            <person name="Diez M.S."/>
            <person name="Solano J."/>
            <person name="Bargiela R."/>
            <person name="Golyshina O.V."/>
            <person name="Manteca A."/>
            <person name="Ramos J.L."/>
            <person name="Gallego J.R."/>
            <person name="Llorente I."/>
            <person name="Martins Dos Santos V.A."/>
            <person name="Jensen O.N."/>
            <person name="Pelaez A.I."/>
            <person name="Sanchez J."/>
            <person name="Ferrer M."/>
        </authorList>
    </citation>
    <scope>NUCLEOTIDE SEQUENCE</scope>
</reference>
<name>T1C6T5_9ZZZZ</name>
<keyword evidence="1" id="KW-0378">Hydrolase</keyword>
<keyword evidence="1" id="KW-0067">ATP-binding</keyword>
<comment type="caution">
    <text evidence="1">The sequence shown here is derived from an EMBL/GenBank/DDBJ whole genome shotgun (WGS) entry which is preliminary data.</text>
</comment>
<protein>
    <submittedName>
        <fullName evidence="1">Helicase domain-containing protein</fullName>
    </submittedName>
</protein>
<dbReference type="EMBL" id="AUZX01000114">
    <property type="protein sequence ID" value="EQD81136.1"/>
    <property type="molecule type" value="Genomic_DNA"/>
</dbReference>
<gene>
    <name evidence="1" type="ORF">B1A_00146</name>
</gene>
<keyword evidence="1" id="KW-0547">Nucleotide-binding</keyword>
<reference evidence="1" key="1">
    <citation type="submission" date="2013-08" db="EMBL/GenBank/DDBJ databases">
        <authorList>
            <person name="Mendez C."/>
            <person name="Richter M."/>
            <person name="Ferrer M."/>
            <person name="Sanchez J."/>
        </authorList>
    </citation>
    <scope>NUCLEOTIDE SEQUENCE</scope>
</reference>
<dbReference type="GO" id="GO:0004386">
    <property type="term" value="F:helicase activity"/>
    <property type="evidence" value="ECO:0007669"/>
    <property type="project" value="UniProtKB-KW"/>
</dbReference>